<dbReference type="GO" id="GO:0008233">
    <property type="term" value="F:peptidase activity"/>
    <property type="evidence" value="ECO:0007669"/>
    <property type="project" value="UniProtKB-KW"/>
</dbReference>
<accession>A0A852VQ21</accession>
<dbReference type="GO" id="GO:0006508">
    <property type="term" value="P:proteolysis"/>
    <property type="evidence" value="ECO:0007669"/>
    <property type="project" value="UniProtKB-KW"/>
</dbReference>
<reference evidence="2 3" key="1">
    <citation type="submission" date="2020-07" db="EMBL/GenBank/DDBJ databases">
        <title>Sequencing the genomes of 1000 actinobacteria strains.</title>
        <authorList>
            <person name="Klenk H.-P."/>
        </authorList>
    </citation>
    <scope>NUCLEOTIDE SEQUENCE [LARGE SCALE GENOMIC DNA]</scope>
    <source>
        <strain evidence="2 3">DSM 26154</strain>
    </source>
</reference>
<dbReference type="RefSeq" id="WP_185990860.1">
    <property type="nucleotide sequence ID" value="NZ_JACCAE010000001.1"/>
</dbReference>
<evidence type="ECO:0000313" key="2">
    <source>
        <dbReference type="EMBL" id="NYF97999.1"/>
    </source>
</evidence>
<evidence type="ECO:0000313" key="3">
    <source>
        <dbReference type="Proteomes" id="UP000554054"/>
    </source>
</evidence>
<name>A0A852VQ21_9MICO</name>
<keyword evidence="1" id="KW-0812">Transmembrane</keyword>
<feature type="transmembrane region" description="Helical" evidence="1">
    <location>
        <begin position="12"/>
        <end position="32"/>
    </location>
</feature>
<keyword evidence="2" id="KW-0378">Hydrolase</keyword>
<keyword evidence="1" id="KW-1133">Transmembrane helix</keyword>
<dbReference type="Proteomes" id="UP000554054">
    <property type="component" value="Unassembled WGS sequence"/>
</dbReference>
<feature type="transmembrane region" description="Helical" evidence="1">
    <location>
        <begin position="52"/>
        <end position="74"/>
    </location>
</feature>
<protein>
    <submittedName>
        <fullName evidence="2">Presenilin-like A22 family membrane protease</fullName>
    </submittedName>
</protein>
<dbReference type="AlphaFoldDB" id="A0A852VQ21"/>
<organism evidence="2 3">
    <name type="scientific">Janibacter cremeus</name>
    <dbReference type="NCBI Taxonomy" id="1285192"/>
    <lineage>
        <taxon>Bacteria</taxon>
        <taxon>Bacillati</taxon>
        <taxon>Actinomycetota</taxon>
        <taxon>Actinomycetes</taxon>
        <taxon>Micrococcales</taxon>
        <taxon>Intrasporangiaceae</taxon>
        <taxon>Janibacter</taxon>
    </lineage>
</organism>
<proteinExistence type="predicted"/>
<keyword evidence="3" id="KW-1185">Reference proteome</keyword>
<gene>
    <name evidence="2" type="ORF">BJY20_001391</name>
</gene>
<sequence>MTSKPPSRPKPIPFIATGAIIGFIVFGVISLLGPNTDGGYNISYDPSAALGFMSVVGLCAGGLVGAVVAALLTYRK</sequence>
<keyword evidence="1" id="KW-0472">Membrane</keyword>
<comment type="caution">
    <text evidence="2">The sequence shown here is derived from an EMBL/GenBank/DDBJ whole genome shotgun (WGS) entry which is preliminary data.</text>
</comment>
<keyword evidence="2" id="KW-0645">Protease</keyword>
<evidence type="ECO:0000256" key="1">
    <source>
        <dbReference type="SAM" id="Phobius"/>
    </source>
</evidence>
<dbReference type="EMBL" id="JACCAE010000001">
    <property type="protein sequence ID" value="NYF97999.1"/>
    <property type="molecule type" value="Genomic_DNA"/>
</dbReference>